<evidence type="ECO:0000259" key="4">
    <source>
        <dbReference type="SMART" id="SM00382"/>
    </source>
</evidence>
<dbReference type="InterPro" id="IPR027417">
    <property type="entry name" value="P-loop_NTPase"/>
</dbReference>
<dbReference type="InterPro" id="IPR003593">
    <property type="entry name" value="AAA+_ATPase"/>
</dbReference>
<dbReference type="NCBIfam" id="NF038214">
    <property type="entry name" value="IS21_help_AAA"/>
    <property type="match status" value="1"/>
</dbReference>
<protein>
    <submittedName>
        <fullName evidence="5">IS21-like element helper ATPase IstB</fullName>
    </submittedName>
</protein>
<proteinExistence type="inferred from homology"/>
<evidence type="ECO:0000313" key="5">
    <source>
        <dbReference type="EMBL" id="MDC3418740.1"/>
    </source>
</evidence>
<dbReference type="Proteomes" id="UP001145069">
    <property type="component" value="Unassembled WGS sequence"/>
</dbReference>
<gene>
    <name evidence="5" type="primary">istB</name>
    <name evidence="5" type="ORF">NC799_18095</name>
</gene>
<dbReference type="InterPro" id="IPR047661">
    <property type="entry name" value="IstB"/>
</dbReference>
<comment type="caution">
    <text evidence="5">The sequence shown here is derived from an EMBL/GenBank/DDBJ whole genome shotgun (WGS) entry which is preliminary data.</text>
</comment>
<keyword evidence="6" id="KW-1185">Reference proteome</keyword>
<dbReference type="GO" id="GO:0005524">
    <property type="term" value="F:ATP binding"/>
    <property type="evidence" value="ECO:0007669"/>
    <property type="project" value="UniProtKB-KW"/>
</dbReference>
<name>A0A9X3WHU5_9BACI</name>
<dbReference type="Gene3D" id="3.40.50.300">
    <property type="entry name" value="P-loop containing nucleotide triphosphate hydrolases"/>
    <property type="match status" value="1"/>
</dbReference>
<dbReference type="Pfam" id="PF01695">
    <property type="entry name" value="IstB_IS21"/>
    <property type="match status" value="1"/>
</dbReference>
<evidence type="ECO:0000256" key="2">
    <source>
        <dbReference type="ARBA" id="ARBA00022741"/>
    </source>
</evidence>
<reference evidence="5" key="1">
    <citation type="submission" date="2022-06" db="EMBL/GenBank/DDBJ databases">
        <title>Aquibacillus sp. a new bacterium isolated from soil saline samples.</title>
        <authorList>
            <person name="Galisteo C."/>
            <person name="De La Haba R."/>
            <person name="Sanchez-Porro C."/>
            <person name="Ventosa A."/>
        </authorList>
    </citation>
    <scope>NUCLEOTIDE SEQUENCE</scope>
    <source>
        <strain evidence="5">3ASR75-54</strain>
    </source>
</reference>
<dbReference type="SMART" id="SM00382">
    <property type="entry name" value="AAA"/>
    <property type="match status" value="1"/>
</dbReference>
<organism evidence="5 6">
    <name type="scientific">Aquibacillus salsiterrae</name>
    <dbReference type="NCBI Taxonomy" id="2950439"/>
    <lineage>
        <taxon>Bacteria</taxon>
        <taxon>Bacillati</taxon>
        <taxon>Bacillota</taxon>
        <taxon>Bacilli</taxon>
        <taxon>Bacillales</taxon>
        <taxon>Bacillaceae</taxon>
        <taxon>Aquibacillus</taxon>
    </lineage>
</organism>
<keyword evidence="2" id="KW-0547">Nucleotide-binding</keyword>
<evidence type="ECO:0000313" key="6">
    <source>
        <dbReference type="Proteomes" id="UP001145069"/>
    </source>
</evidence>
<dbReference type="SUPFAM" id="SSF52540">
    <property type="entry name" value="P-loop containing nucleoside triphosphate hydrolases"/>
    <property type="match status" value="1"/>
</dbReference>
<feature type="domain" description="AAA+ ATPase" evidence="4">
    <location>
        <begin position="102"/>
        <end position="237"/>
    </location>
</feature>
<evidence type="ECO:0000256" key="3">
    <source>
        <dbReference type="ARBA" id="ARBA00022840"/>
    </source>
</evidence>
<dbReference type="RefSeq" id="WP_272447839.1">
    <property type="nucleotide sequence ID" value="NZ_JAMQKC010000050.1"/>
</dbReference>
<sequence length="256" mass="29973">MSKRNWDEEVSQFSKALKLSTINHHFKEEVKEATERDASYEEFLALLLQREMDTRDENARYNRIRRAEFPYKRYLEDLVIGELPPDAQKKLKRLKTLDFIEEGRNVILAGNPGTGKSHMSIGLGIKACMEGYKVWFTTVPLLINRIKECRSEKTLRAFQNRFEKYDLVIADEMGYISFDKEGAELLFTHLSLRAAQKSTIITTNLSFERWGEIFQDPVMTAAMIDRLTHQAYIVNMNGNSYRMKETKKWLEDQQLV</sequence>
<accession>A0A9X3WHU5</accession>
<keyword evidence="3" id="KW-0067">ATP-binding</keyword>
<dbReference type="InterPro" id="IPR002611">
    <property type="entry name" value="IstB_ATP-bd"/>
</dbReference>
<dbReference type="InterPro" id="IPR028350">
    <property type="entry name" value="DNAC/IstB-like"/>
</dbReference>
<evidence type="ECO:0000256" key="1">
    <source>
        <dbReference type="ARBA" id="ARBA00008059"/>
    </source>
</evidence>
<comment type="similarity">
    <text evidence="1">Belongs to the IS21/IS1162 putative ATP-binding protein family.</text>
</comment>
<dbReference type="EMBL" id="JAMQKC010000050">
    <property type="protein sequence ID" value="MDC3418740.1"/>
    <property type="molecule type" value="Genomic_DNA"/>
</dbReference>
<dbReference type="GO" id="GO:0006260">
    <property type="term" value="P:DNA replication"/>
    <property type="evidence" value="ECO:0007669"/>
    <property type="project" value="TreeGrafter"/>
</dbReference>
<dbReference type="PIRSF" id="PIRSF003073">
    <property type="entry name" value="DNAC_TnpB_IstB"/>
    <property type="match status" value="1"/>
</dbReference>
<dbReference type="AlphaFoldDB" id="A0A9X3WHU5"/>
<dbReference type="CDD" id="cd00009">
    <property type="entry name" value="AAA"/>
    <property type="match status" value="1"/>
</dbReference>
<dbReference type="PANTHER" id="PTHR30050">
    <property type="entry name" value="CHROMOSOMAL REPLICATION INITIATOR PROTEIN DNAA"/>
    <property type="match status" value="1"/>
</dbReference>
<dbReference type="PANTHER" id="PTHR30050:SF4">
    <property type="entry name" value="ATP-BINDING PROTEIN RV3427C IN INSERTION SEQUENCE-RELATED"/>
    <property type="match status" value="1"/>
</dbReference>